<evidence type="ECO:0000313" key="2">
    <source>
        <dbReference type="Proteomes" id="UP000501690"/>
    </source>
</evidence>
<dbReference type="AlphaFoldDB" id="A0A4D6MRQ3"/>
<protein>
    <submittedName>
        <fullName evidence="1">Uncharacterized protein</fullName>
    </submittedName>
</protein>
<organism evidence="1 2">
    <name type="scientific">Vigna unguiculata</name>
    <name type="common">Cowpea</name>
    <dbReference type="NCBI Taxonomy" id="3917"/>
    <lineage>
        <taxon>Eukaryota</taxon>
        <taxon>Viridiplantae</taxon>
        <taxon>Streptophyta</taxon>
        <taxon>Embryophyta</taxon>
        <taxon>Tracheophyta</taxon>
        <taxon>Spermatophyta</taxon>
        <taxon>Magnoliopsida</taxon>
        <taxon>eudicotyledons</taxon>
        <taxon>Gunneridae</taxon>
        <taxon>Pentapetalae</taxon>
        <taxon>rosids</taxon>
        <taxon>fabids</taxon>
        <taxon>Fabales</taxon>
        <taxon>Fabaceae</taxon>
        <taxon>Papilionoideae</taxon>
        <taxon>50 kb inversion clade</taxon>
        <taxon>NPAAA clade</taxon>
        <taxon>indigoferoid/millettioid clade</taxon>
        <taxon>Phaseoleae</taxon>
        <taxon>Vigna</taxon>
    </lineage>
</organism>
<proteinExistence type="predicted"/>
<dbReference type="EMBL" id="CP039352">
    <property type="protein sequence ID" value="QCE02627.1"/>
    <property type="molecule type" value="Genomic_DNA"/>
</dbReference>
<evidence type="ECO:0000313" key="1">
    <source>
        <dbReference type="EMBL" id="QCE02627.1"/>
    </source>
</evidence>
<reference evidence="1 2" key="1">
    <citation type="submission" date="2019-04" db="EMBL/GenBank/DDBJ databases">
        <title>An improved genome assembly and genetic linkage map for asparagus bean, Vigna unguiculata ssp. sesquipedialis.</title>
        <authorList>
            <person name="Xia Q."/>
            <person name="Zhang R."/>
            <person name="Dong Y."/>
        </authorList>
    </citation>
    <scope>NUCLEOTIDE SEQUENCE [LARGE SCALE GENOMIC DNA]</scope>
    <source>
        <tissue evidence="1">Leaf</tissue>
    </source>
</reference>
<dbReference type="Proteomes" id="UP000501690">
    <property type="component" value="Linkage Group LG8"/>
</dbReference>
<gene>
    <name evidence="1" type="ORF">DEO72_LG8g642</name>
</gene>
<name>A0A4D6MRQ3_VIGUN</name>
<keyword evidence="2" id="KW-1185">Reference proteome</keyword>
<accession>A0A4D6MRQ3</accession>
<sequence>MSPPMGSPRRRRCLPPSEIRCEVGEIVVRVDRCSLRDDRCSSFVGHCTPSSSSSMAHVVVVASHLCVVVCSVA</sequence>